<dbReference type="AlphaFoldDB" id="U5G049"/>
<dbReference type="InParanoid" id="U5G049"/>
<feature type="signal peptide" evidence="2">
    <location>
        <begin position="1"/>
        <end position="23"/>
    </location>
</feature>
<dbReference type="EMBL" id="CM009298">
    <property type="protein sequence ID" value="PNT19596.1"/>
    <property type="molecule type" value="Genomic_DNA"/>
</dbReference>
<protein>
    <submittedName>
        <fullName evidence="3">Uncharacterized protein</fullName>
    </submittedName>
</protein>
<reference evidence="3 4" key="1">
    <citation type="journal article" date="2006" name="Science">
        <title>The genome of black cottonwood, Populus trichocarpa (Torr. &amp; Gray).</title>
        <authorList>
            <person name="Tuskan G.A."/>
            <person name="Difazio S."/>
            <person name="Jansson S."/>
            <person name="Bohlmann J."/>
            <person name="Grigoriev I."/>
            <person name="Hellsten U."/>
            <person name="Putnam N."/>
            <person name="Ralph S."/>
            <person name="Rombauts S."/>
            <person name="Salamov A."/>
            <person name="Schein J."/>
            <person name="Sterck L."/>
            <person name="Aerts A."/>
            <person name="Bhalerao R.R."/>
            <person name="Bhalerao R.P."/>
            <person name="Blaudez D."/>
            <person name="Boerjan W."/>
            <person name="Brun A."/>
            <person name="Brunner A."/>
            <person name="Busov V."/>
            <person name="Campbell M."/>
            <person name="Carlson J."/>
            <person name="Chalot M."/>
            <person name="Chapman J."/>
            <person name="Chen G.L."/>
            <person name="Cooper D."/>
            <person name="Coutinho P.M."/>
            <person name="Couturier J."/>
            <person name="Covert S."/>
            <person name="Cronk Q."/>
            <person name="Cunningham R."/>
            <person name="Davis J."/>
            <person name="Degroeve S."/>
            <person name="Dejardin A."/>
            <person name="Depamphilis C."/>
            <person name="Detter J."/>
            <person name="Dirks B."/>
            <person name="Dubchak I."/>
            <person name="Duplessis S."/>
            <person name="Ehlting J."/>
            <person name="Ellis B."/>
            <person name="Gendler K."/>
            <person name="Goodstein D."/>
            <person name="Gribskov M."/>
            <person name="Grimwood J."/>
            <person name="Groover A."/>
            <person name="Gunter L."/>
            <person name="Hamberger B."/>
            <person name="Heinze B."/>
            <person name="Helariutta Y."/>
            <person name="Henrissat B."/>
            <person name="Holligan D."/>
            <person name="Holt R."/>
            <person name="Huang W."/>
            <person name="Islam-Faridi N."/>
            <person name="Jones S."/>
            <person name="Jones-Rhoades M."/>
            <person name="Jorgensen R."/>
            <person name="Joshi C."/>
            <person name="Kangasjarvi J."/>
            <person name="Karlsson J."/>
            <person name="Kelleher C."/>
            <person name="Kirkpatrick R."/>
            <person name="Kirst M."/>
            <person name="Kohler A."/>
            <person name="Kalluri U."/>
            <person name="Larimer F."/>
            <person name="Leebens-Mack J."/>
            <person name="Leple J.C."/>
            <person name="Locascio P."/>
            <person name="Lou Y."/>
            <person name="Lucas S."/>
            <person name="Martin F."/>
            <person name="Montanini B."/>
            <person name="Napoli C."/>
            <person name="Nelson D.R."/>
            <person name="Nelson C."/>
            <person name="Nieminen K."/>
            <person name="Nilsson O."/>
            <person name="Pereda V."/>
            <person name="Peter G."/>
            <person name="Philippe R."/>
            <person name="Pilate G."/>
            <person name="Poliakov A."/>
            <person name="Razumovskaya J."/>
            <person name="Richardson P."/>
            <person name="Rinaldi C."/>
            <person name="Ritland K."/>
            <person name="Rouze P."/>
            <person name="Ryaboy D."/>
            <person name="Schmutz J."/>
            <person name="Schrader J."/>
            <person name="Segerman B."/>
            <person name="Shin H."/>
            <person name="Siddiqui A."/>
            <person name="Sterky F."/>
            <person name="Terry A."/>
            <person name="Tsai C.J."/>
            <person name="Uberbacher E."/>
            <person name="Unneberg P."/>
            <person name="Vahala J."/>
            <person name="Wall K."/>
            <person name="Wessler S."/>
            <person name="Yang G."/>
            <person name="Yin T."/>
            <person name="Douglas C."/>
            <person name="Marra M."/>
            <person name="Sandberg G."/>
            <person name="Van de Peer Y."/>
            <person name="Rokhsar D."/>
        </authorList>
    </citation>
    <scope>NUCLEOTIDE SEQUENCE [LARGE SCALE GENOMIC DNA]</scope>
    <source>
        <strain evidence="4">cv. Nisqually</strain>
    </source>
</reference>
<dbReference type="PANTHER" id="PTHR37177">
    <property type="entry name" value="PROTEIN PSY1"/>
    <property type="match status" value="1"/>
</dbReference>
<feature type="chain" id="PRO_5030178242" evidence="2">
    <location>
        <begin position="24"/>
        <end position="76"/>
    </location>
</feature>
<evidence type="ECO:0000313" key="4">
    <source>
        <dbReference type="Proteomes" id="UP000006729"/>
    </source>
</evidence>
<keyword evidence="2" id="KW-0732">Signal</keyword>
<evidence type="ECO:0000256" key="1">
    <source>
        <dbReference type="SAM" id="MobiDB-lite"/>
    </source>
</evidence>
<evidence type="ECO:0000313" key="3">
    <source>
        <dbReference type="EMBL" id="PNT19596.1"/>
    </source>
</evidence>
<dbReference type="Gramene" id="Potri.009G047200.1.v4.1">
    <property type="protein sequence ID" value="Potri.009G047200.1.v4.1"/>
    <property type="gene ID" value="Potri.009G047200.v4.1"/>
</dbReference>
<dbReference type="InterPro" id="IPR034430">
    <property type="entry name" value="PSY"/>
</dbReference>
<feature type="region of interest" description="Disordered" evidence="1">
    <location>
        <begin position="53"/>
        <end position="76"/>
    </location>
</feature>
<dbReference type="HOGENOM" id="CLU_2659144_0_0_1"/>
<dbReference type="Proteomes" id="UP000006729">
    <property type="component" value="Chromosome 9"/>
</dbReference>
<name>U5G049_POPTR</name>
<gene>
    <name evidence="3" type="ORF">POPTR_009G047200</name>
</gene>
<keyword evidence="4" id="KW-1185">Reference proteome</keyword>
<organism evidence="3 4">
    <name type="scientific">Populus trichocarpa</name>
    <name type="common">Western balsam poplar</name>
    <name type="synonym">Populus balsamifera subsp. trichocarpa</name>
    <dbReference type="NCBI Taxonomy" id="3694"/>
    <lineage>
        <taxon>Eukaryota</taxon>
        <taxon>Viridiplantae</taxon>
        <taxon>Streptophyta</taxon>
        <taxon>Embryophyta</taxon>
        <taxon>Tracheophyta</taxon>
        <taxon>Spermatophyta</taxon>
        <taxon>Magnoliopsida</taxon>
        <taxon>eudicotyledons</taxon>
        <taxon>Gunneridae</taxon>
        <taxon>Pentapetalae</taxon>
        <taxon>rosids</taxon>
        <taxon>fabids</taxon>
        <taxon>Malpighiales</taxon>
        <taxon>Salicaceae</taxon>
        <taxon>Saliceae</taxon>
        <taxon>Populus</taxon>
    </lineage>
</organism>
<sequence length="76" mass="8467">MRFGICHFAYVFFALMMMMSISPNTIRLSGGNENKLAVARRLVKVGINDYEEPGASVKHRPAPPGDEFGDKAQDHQ</sequence>
<accession>U5G049</accession>
<proteinExistence type="predicted"/>
<dbReference type="PANTHER" id="PTHR37177:SF4">
    <property type="entry name" value="PROTEIN PSY1"/>
    <property type="match status" value="1"/>
</dbReference>
<evidence type="ECO:0000256" key="2">
    <source>
        <dbReference type="SAM" id="SignalP"/>
    </source>
</evidence>